<keyword evidence="13" id="KW-0067">ATP-binding</keyword>
<evidence type="ECO:0000256" key="13">
    <source>
        <dbReference type="ARBA" id="ARBA00022840"/>
    </source>
</evidence>
<evidence type="ECO:0000256" key="15">
    <source>
        <dbReference type="ARBA" id="ARBA00023026"/>
    </source>
</evidence>
<accession>A0A5B2VCD2</accession>
<dbReference type="OrthoDB" id="341208at2"/>
<dbReference type="Pfam" id="PF08447">
    <property type="entry name" value="PAS_3"/>
    <property type="match status" value="2"/>
</dbReference>
<feature type="domain" description="PAC" evidence="18">
    <location>
        <begin position="206"/>
        <end position="258"/>
    </location>
</feature>
<evidence type="ECO:0000256" key="4">
    <source>
        <dbReference type="ARBA" id="ARBA00022543"/>
    </source>
</evidence>
<feature type="domain" description="PAC" evidence="18">
    <location>
        <begin position="338"/>
        <end position="390"/>
    </location>
</feature>
<dbReference type="InterPro" id="IPR011102">
    <property type="entry name" value="Sig_transdc_His_kinase_HWE"/>
</dbReference>
<dbReference type="InterPro" id="IPR013655">
    <property type="entry name" value="PAS_fold_3"/>
</dbReference>
<dbReference type="InterPro" id="IPR001610">
    <property type="entry name" value="PAC"/>
</dbReference>
<evidence type="ECO:0000259" key="17">
    <source>
        <dbReference type="PROSITE" id="PS50112"/>
    </source>
</evidence>
<dbReference type="GO" id="GO:0005524">
    <property type="term" value="F:ATP binding"/>
    <property type="evidence" value="ECO:0007669"/>
    <property type="project" value="UniProtKB-KW"/>
</dbReference>
<comment type="catalytic activity">
    <reaction evidence="1">
        <text>ATP + protein L-histidine = ADP + protein N-phospho-L-histidine.</text>
        <dbReference type="EC" id="2.7.13.3"/>
    </reaction>
</comment>
<dbReference type="InterPro" id="IPR000014">
    <property type="entry name" value="PAS"/>
</dbReference>
<dbReference type="Gene3D" id="3.30.450.20">
    <property type="entry name" value="PAS domain"/>
    <property type="match status" value="3"/>
</dbReference>
<keyword evidence="6" id="KW-0716">Sensory transduction</keyword>
<keyword evidence="4" id="KW-0600">Photoreceptor protein</keyword>
<organism evidence="19 20">
    <name type="scientific">Salinarimonas soli</name>
    <dbReference type="NCBI Taxonomy" id="1638099"/>
    <lineage>
        <taxon>Bacteria</taxon>
        <taxon>Pseudomonadati</taxon>
        <taxon>Pseudomonadota</taxon>
        <taxon>Alphaproteobacteria</taxon>
        <taxon>Hyphomicrobiales</taxon>
        <taxon>Salinarimonadaceae</taxon>
        <taxon>Salinarimonas</taxon>
    </lineage>
</organism>
<evidence type="ECO:0000256" key="11">
    <source>
        <dbReference type="ARBA" id="ARBA00022741"/>
    </source>
</evidence>
<dbReference type="InterPro" id="IPR036890">
    <property type="entry name" value="HATPase_C_sf"/>
</dbReference>
<dbReference type="Gene3D" id="3.30.565.10">
    <property type="entry name" value="Histidine kinase-like ATPase, C-terminal domain"/>
    <property type="match status" value="1"/>
</dbReference>
<keyword evidence="7" id="KW-0285">Flavoprotein</keyword>
<dbReference type="InterPro" id="IPR000700">
    <property type="entry name" value="PAS-assoc_C"/>
</dbReference>
<keyword evidence="16" id="KW-0675">Receptor</keyword>
<keyword evidence="11" id="KW-0547">Nucleotide-binding</keyword>
<dbReference type="SMART" id="SM00086">
    <property type="entry name" value="PAC"/>
    <property type="match status" value="3"/>
</dbReference>
<evidence type="ECO:0000256" key="8">
    <source>
        <dbReference type="ARBA" id="ARBA00022643"/>
    </source>
</evidence>
<evidence type="ECO:0000256" key="16">
    <source>
        <dbReference type="ARBA" id="ARBA00023170"/>
    </source>
</evidence>
<dbReference type="GO" id="GO:0009881">
    <property type="term" value="F:photoreceptor activity"/>
    <property type="evidence" value="ECO:0007669"/>
    <property type="project" value="UniProtKB-KW"/>
</dbReference>
<evidence type="ECO:0000259" key="18">
    <source>
        <dbReference type="PROSITE" id="PS50113"/>
    </source>
</evidence>
<gene>
    <name evidence="19" type="ORF">F0L46_18255</name>
</gene>
<dbReference type="NCBIfam" id="TIGR00229">
    <property type="entry name" value="sensory_box"/>
    <property type="match status" value="2"/>
</dbReference>
<evidence type="ECO:0000256" key="12">
    <source>
        <dbReference type="ARBA" id="ARBA00022777"/>
    </source>
</evidence>
<name>A0A5B2VCD2_9HYPH</name>
<evidence type="ECO:0000256" key="1">
    <source>
        <dbReference type="ARBA" id="ARBA00000085"/>
    </source>
</evidence>
<dbReference type="EC" id="2.7.13.3" evidence="2"/>
<dbReference type="EMBL" id="VUOA01000033">
    <property type="protein sequence ID" value="KAA2235767.1"/>
    <property type="molecule type" value="Genomic_DNA"/>
</dbReference>
<evidence type="ECO:0000256" key="7">
    <source>
        <dbReference type="ARBA" id="ARBA00022630"/>
    </source>
</evidence>
<reference evidence="19 20" key="2">
    <citation type="submission" date="2019-09" db="EMBL/GenBank/DDBJ databases">
        <authorList>
            <person name="Jin C."/>
        </authorList>
    </citation>
    <scope>NUCLEOTIDE SEQUENCE [LARGE SCALE GENOMIC DNA]</scope>
    <source>
        <strain evidence="19 20">BN140002</strain>
    </source>
</reference>
<keyword evidence="9" id="KW-0808">Transferase</keyword>
<keyword evidence="10" id="KW-0677">Repeat</keyword>
<dbReference type="GO" id="GO:0004673">
    <property type="term" value="F:protein histidine kinase activity"/>
    <property type="evidence" value="ECO:0007669"/>
    <property type="project" value="UniProtKB-EC"/>
</dbReference>
<evidence type="ECO:0000256" key="14">
    <source>
        <dbReference type="ARBA" id="ARBA00022991"/>
    </source>
</evidence>
<keyword evidence="8" id="KW-0288">FMN</keyword>
<evidence type="ECO:0000256" key="9">
    <source>
        <dbReference type="ARBA" id="ARBA00022679"/>
    </source>
</evidence>
<dbReference type="PANTHER" id="PTHR41523">
    <property type="entry name" value="TWO-COMPONENT SYSTEM SENSOR PROTEIN"/>
    <property type="match status" value="1"/>
</dbReference>
<comment type="caution">
    <text evidence="19">The sequence shown here is derived from an EMBL/GenBank/DDBJ whole genome shotgun (WGS) entry which is preliminary data.</text>
</comment>
<feature type="domain" description="PAC" evidence="18">
    <location>
        <begin position="77"/>
        <end position="129"/>
    </location>
</feature>
<dbReference type="SUPFAM" id="SSF55785">
    <property type="entry name" value="PYP-like sensor domain (PAS domain)"/>
    <property type="match status" value="3"/>
</dbReference>
<evidence type="ECO:0000256" key="5">
    <source>
        <dbReference type="ARBA" id="ARBA00022553"/>
    </source>
</evidence>
<proteinExistence type="predicted"/>
<sequence length="597" mass="65236">MQDERWRLAVEATGLGTWEVDGATGRHRWSPEFKAICGLPDAVEPATSTFSALIHPDDAWVNEAYAAAYRPEGDGRYEAEFRIRRADTAEERWVLARGRVMHDDGRFVWATGLLLDTTARRRAEQALAESEERYRLAVASFQGAVFETDLRTGHAYRAPRAYEMLGVDEADAVPTRGWWQDRIHPEDRAGFLAAVDAALAGATEGIDQQYRIRHASGAWVWIWHRGLVARDARGRPVRLTGAFLDITAQKHAERTLQTRTRELETVLDAVPAAVWFSYDPAVRDVVQNRYAAGLTGSAQLGVLSGDDSVSRVGLSQGGRPVERSRWPLERALAGDPPEGEEYMLAVPGREEVTLLVNARGLRDGAGRIVGAVAVALDITERKRAEEQRRLLVNELNHRVKNTLATVQSMAAQSLRGHDANGVLARALTDRIMALSRAHDLLTRENWEGAVLGDIVRQAAELHGGAEAERFVVGGPEVRVEPRVALGMAMALHELATNAVKYGALSNRTGTVEIAWTLLPDPATGRTMLRLRWAERGGPPVEAPQRTGFGTRLLERSMAAEPGGSVETTFAPGGLECVLLLQVEGAPARPAAIAEAVG</sequence>
<evidence type="ECO:0000313" key="20">
    <source>
        <dbReference type="Proteomes" id="UP000323142"/>
    </source>
</evidence>
<keyword evidence="14" id="KW-0157">Chromophore</keyword>
<evidence type="ECO:0000256" key="6">
    <source>
        <dbReference type="ARBA" id="ARBA00022606"/>
    </source>
</evidence>
<dbReference type="AlphaFoldDB" id="A0A5B2VCD2"/>
<keyword evidence="15" id="KW-0843">Virulence</keyword>
<evidence type="ECO:0000313" key="19">
    <source>
        <dbReference type="EMBL" id="KAA2235767.1"/>
    </source>
</evidence>
<keyword evidence="12" id="KW-0418">Kinase</keyword>
<evidence type="ECO:0000256" key="10">
    <source>
        <dbReference type="ARBA" id="ARBA00022737"/>
    </source>
</evidence>
<feature type="domain" description="PAS" evidence="17">
    <location>
        <begin position="130"/>
        <end position="202"/>
    </location>
</feature>
<dbReference type="SMART" id="SM00911">
    <property type="entry name" value="HWE_HK"/>
    <property type="match status" value="1"/>
</dbReference>
<keyword evidence="5" id="KW-0597">Phosphoprotein</keyword>
<evidence type="ECO:0000256" key="3">
    <source>
        <dbReference type="ARBA" id="ARBA00021740"/>
    </source>
</evidence>
<evidence type="ECO:0000256" key="2">
    <source>
        <dbReference type="ARBA" id="ARBA00012438"/>
    </source>
</evidence>
<dbReference type="PROSITE" id="PS50112">
    <property type="entry name" value="PAS"/>
    <property type="match status" value="1"/>
</dbReference>
<dbReference type="PANTHER" id="PTHR41523:SF7">
    <property type="entry name" value="HISTIDINE KINASE"/>
    <property type="match status" value="1"/>
</dbReference>
<dbReference type="RefSeq" id="WP_149820176.1">
    <property type="nucleotide sequence ID" value="NZ_VUOA01000033.1"/>
</dbReference>
<dbReference type="Proteomes" id="UP000323142">
    <property type="component" value="Unassembled WGS sequence"/>
</dbReference>
<dbReference type="InterPro" id="IPR035965">
    <property type="entry name" value="PAS-like_dom_sf"/>
</dbReference>
<keyword evidence="20" id="KW-1185">Reference proteome</keyword>
<dbReference type="Pfam" id="PF07536">
    <property type="entry name" value="HWE_HK"/>
    <property type="match status" value="1"/>
</dbReference>
<dbReference type="PROSITE" id="PS50113">
    <property type="entry name" value="PAC"/>
    <property type="match status" value="3"/>
</dbReference>
<reference evidence="19 20" key="1">
    <citation type="submission" date="2019-09" db="EMBL/GenBank/DDBJ databases">
        <title>Salinarimonas rosea gen. nov., sp. nov., a new member of the a-2 subgroup of the Proteobacteria.</title>
        <authorList>
            <person name="Liu J."/>
        </authorList>
    </citation>
    <scope>NUCLEOTIDE SEQUENCE [LARGE SCALE GENOMIC DNA]</scope>
    <source>
        <strain evidence="19 20">BN140002</strain>
    </source>
</reference>
<dbReference type="CDD" id="cd00130">
    <property type="entry name" value="PAS"/>
    <property type="match status" value="1"/>
</dbReference>
<protein>
    <recommendedName>
        <fullName evidence="3">Blue-light-activated histidine kinase</fullName>
        <ecNumber evidence="2">2.7.13.3</ecNumber>
    </recommendedName>
</protein>
<dbReference type="SMART" id="SM00091">
    <property type="entry name" value="PAS"/>
    <property type="match status" value="2"/>
</dbReference>